<name>A0A1Q3CNF6_CEPFO</name>
<comment type="caution">
    <text evidence="2">The sequence shown here is derived from an EMBL/GenBank/DDBJ whole genome shotgun (WGS) entry which is preliminary data.</text>
</comment>
<dbReference type="OrthoDB" id="1622315at2759"/>
<dbReference type="PANTHER" id="PTHR33116:SF84">
    <property type="entry name" value="RNA-DIRECTED DNA POLYMERASE"/>
    <property type="match status" value="1"/>
</dbReference>
<proteinExistence type="predicted"/>
<organism evidence="2 3">
    <name type="scientific">Cephalotus follicularis</name>
    <name type="common">Albany pitcher plant</name>
    <dbReference type="NCBI Taxonomy" id="3775"/>
    <lineage>
        <taxon>Eukaryota</taxon>
        <taxon>Viridiplantae</taxon>
        <taxon>Streptophyta</taxon>
        <taxon>Embryophyta</taxon>
        <taxon>Tracheophyta</taxon>
        <taxon>Spermatophyta</taxon>
        <taxon>Magnoliopsida</taxon>
        <taxon>eudicotyledons</taxon>
        <taxon>Gunneridae</taxon>
        <taxon>Pentapetalae</taxon>
        <taxon>rosids</taxon>
        <taxon>fabids</taxon>
        <taxon>Oxalidales</taxon>
        <taxon>Cephalotaceae</taxon>
        <taxon>Cephalotus</taxon>
    </lineage>
</organism>
<dbReference type="AlphaFoldDB" id="A0A1Q3CNF6"/>
<feature type="domain" description="Reverse transcriptase zinc-binding" evidence="1">
    <location>
        <begin position="49"/>
        <end position="133"/>
    </location>
</feature>
<dbReference type="InterPro" id="IPR026960">
    <property type="entry name" value="RVT-Znf"/>
</dbReference>
<protein>
    <submittedName>
        <fullName evidence="2">Zf-RVT domain-containing protein</fullName>
    </submittedName>
</protein>
<reference evidence="3" key="1">
    <citation type="submission" date="2016-04" db="EMBL/GenBank/DDBJ databases">
        <title>Cephalotus genome sequencing.</title>
        <authorList>
            <person name="Fukushima K."/>
            <person name="Hasebe M."/>
            <person name="Fang X."/>
        </authorList>
    </citation>
    <scope>NUCLEOTIDE SEQUENCE [LARGE SCALE GENOMIC DNA]</scope>
    <source>
        <strain evidence="3">cv. St1</strain>
    </source>
</reference>
<dbReference type="Proteomes" id="UP000187406">
    <property type="component" value="Unassembled WGS sequence"/>
</dbReference>
<evidence type="ECO:0000259" key="1">
    <source>
        <dbReference type="Pfam" id="PF13966"/>
    </source>
</evidence>
<accession>A0A1Q3CNF6</accession>
<keyword evidence="3" id="KW-1185">Reference proteome</keyword>
<evidence type="ECO:0000313" key="3">
    <source>
        <dbReference type="Proteomes" id="UP000187406"/>
    </source>
</evidence>
<evidence type="ECO:0000313" key="2">
    <source>
        <dbReference type="EMBL" id="GAV81789.1"/>
    </source>
</evidence>
<dbReference type="InParanoid" id="A0A1Q3CNF6"/>
<dbReference type="PANTHER" id="PTHR33116">
    <property type="entry name" value="REVERSE TRANSCRIPTASE ZINC-BINDING DOMAIN-CONTAINING PROTEIN-RELATED-RELATED"/>
    <property type="match status" value="1"/>
</dbReference>
<dbReference type="Pfam" id="PF13966">
    <property type="entry name" value="zf-RVT"/>
    <property type="match status" value="1"/>
</dbReference>
<dbReference type="EMBL" id="BDDD01002491">
    <property type="protein sequence ID" value="GAV81789.1"/>
    <property type="molecule type" value="Genomic_DNA"/>
</dbReference>
<gene>
    <name evidence="2" type="ORF">CFOL_v3_25242</name>
</gene>
<sequence>MVGSELVQTVIANNQWRWPELLEIQCRVLDIHISSSPDCIYWNSVGQPFTSKGAWTSVRSYAPPVEWPAMVWHSSCIYRHAFCLWLAIMGAHRRRDKPLLLGIVDAALCPFNCGENESTEHLFFACPFTQQIWMQILNMCNIRRQIALLSDEIQWMIDHSRGNKFPQNLRKLAFAATIYHVWMERNRRCFKNNFLILDHIIHKIQGDVAAKLWSQENPVVQAGEHYHSLGCNWGLFG</sequence>